<sequence length="821" mass="94989">MNFLLIILIIFYSDSIIRNDFLINDDNIGGATQEIPKGASYGGRITITFGDFRDGNCSPYFLILDLNGQRLIEEKRTSDDGGLKWKGEPAVAFFNNRIVLAWEDRRSCNSDIYYQIYDSLGNEIFSNNRKANDDNTQNDQRGVSIAFLPDGRFIIVWEDWRNDYGDIYAQIFDENGNKIGDNFRVNDDPVGFAWQYSADVRVKSNGEFIIVWEDGRNGNWDIYCQIFDSSGRRRGNNFKINDDNTSTWQFSPRICVNKNNYWLVVWEDERNGNWDIYAQIFDSLNRRIGNNFIINDDNTSANQNSPSCAADTFGNFIITFACNRNGNSDIYKQRITQEGIKIGNNELVNDDLSNAYQTSPWVISLANNYHLILWQDQREGNDDIYAQFYDGNNIKVGNNFRINSDNASSHQRCPFISANQEVFGICWEDEREEDCHIYATFFDTLGNFLTTNKKISEIGYNFFPSLAINSYGKSLISWVTIREGNTDVYGQFLTPYGNLIGNNFKINDDTNNNFQDWPVATSFPTGKFLVIWTDYREGRATIYGQFFDSLGKRIGNNFKISDNNQGNALYGFVTAADTIPIFTWMDNRLGDYDIYLKIGNNPSILVNDVTNNFQGYPTCALKDSIIVVSWEDERNNNTDIYCQIFKINGERIGRNILVNDDNTEYDQYSPSIAFTNDGEFIITFCDFRKGYGDVDVYAQRFDYYGNKISNNQLVHEPDLFFGNNQWTLSQSISAINGNLAFCWVDNRRHKGWDIYCKIVKKNYLPLEENQKMKIISKLDWQEKKFFSIIGRFHKKNLKTGIYFVRKNREFKKIVYLKGAKE</sequence>
<reference evidence="1" key="1">
    <citation type="journal article" date="2020" name="mSystems">
        <title>Genome- and Community-Level Interaction Insights into Carbon Utilization and Element Cycling Functions of Hydrothermarchaeota in Hydrothermal Sediment.</title>
        <authorList>
            <person name="Zhou Z."/>
            <person name="Liu Y."/>
            <person name="Xu W."/>
            <person name="Pan J."/>
            <person name="Luo Z.H."/>
            <person name="Li M."/>
        </authorList>
    </citation>
    <scope>NUCLEOTIDE SEQUENCE [LARGE SCALE GENOMIC DNA]</scope>
    <source>
        <strain evidence="1">SpSt-655</strain>
    </source>
</reference>
<accession>A0A7V4CI87</accession>
<dbReference type="EMBL" id="DTBX01000128">
    <property type="protein sequence ID" value="HGQ55539.1"/>
    <property type="molecule type" value="Genomic_DNA"/>
</dbReference>
<organism evidence="1">
    <name type="scientific">candidate division WOR-3 bacterium</name>
    <dbReference type="NCBI Taxonomy" id="2052148"/>
    <lineage>
        <taxon>Bacteria</taxon>
        <taxon>Bacteria division WOR-3</taxon>
    </lineage>
</organism>
<comment type="caution">
    <text evidence="1">The sequence shown here is derived from an EMBL/GenBank/DDBJ whole genome shotgun (WGS) entry which is preliminary data.</text>
</comment>
<dbReference type="AlphaFoldDB" id="A0A7V4CI87"/>
<proteinExistence type="predicted"/>
<gene>
    <name evidence="1" type="ORF">ENU28_03625</name>
</gene>
<evidence type="ECO:0000313" key="1">
    <source>
        <dbReference type="EMBL" id="HGQ55539.1"/>
    </source>
</evidence>
<name>A0A7V4CI87_UNCW3</name>
<protein>
    <submittedName>
        <fullName evidence="1">Uncharacterized protein</fullName>
    </submittedName>
</protein>